<dbReference type="AlphaFoldDB" id="A0A2I8VGS0"/>
<feature type="domain" description="Urease accessory protein UreH-like transmembrane" evidence="2">
    <location>
        <begin position="26"/>
        <end position="241"/>
    </location>
</feature>
<keyword evidence="1" id="KW-0812">Transmembrane</keyword>
<dbReference type="Pfam" id="PF13386">
    <property type="entry name" value="DsbD_2"/>
    <property type="match status" value="1"/>
</dbReference>
<dbReference type="Proteomes" id="UP000236584">
    <property type="component" value="Chromosome"/>
</dbReference>
<dbReference type="GeneID" id="35591455"/>
<evidence type="ECO:0000313" key="3">
    <source>
        <dbReference type="EMBL" id="AUV81122.1"/>
    </source>
</evidence>
<reference evidence="3 4" key="1">
    <citation type="submission" date="2018-01" db="EMBL/GenBank/DDBJ databases">
        <title>Complete genome sequence of Salinigranum rubrum GX10T, an extremely halophilic archaeon isolated from a marine solar saltern.</title>
        <authorList>
            <person name="Han S."/>
        </authorList>
    </citation>
    <scope>NUCLEOTIDE SEQUENCE [LARGE SCALE GENOMIC DNA]</scope>
    <source>
        <strain evidence="3 4">GX10</strain>
    </source>
</reference>
<keyword evidence="1" id="KW-1133">Transmembrane helix</keyword>
<feature type="transmembrane region" description="Helical" evidence="1">
    <location>
        <begin position="102"/>
        <end position="122"/>
    </location>
</feature>
<evidence type="ECO:0000313" key="4">
    <source>
        <dbReference type="Proteomes" id="UP000236584"/>
    </source>
</evidence>
<dbReference type="KEGG" id="srub:C2R22_05155"/>
<keyword evidence="4" id="KW-1185">Reference proteome</keyword>
<organism evidence="3 4">
    <name type="scientific">Salinigranum rubrum</name>
    <dbReference type="NCBI Taxonomy" id="755307"/>
    <lineage>
        <taxon>Archaea</taxon>
        <taxon>Methanobacteriati</taxon>
        <taxon>Methanobacteriota</taxon>
        <taxon>Stenosarchaea group</taxon>
        <taxon>Halobacteria</taxon>
        <taxon>Halobacteriales</taxon>
        <taxon>Haloferacaceae</taxon>
        <taxon>Salinigranum</taxon>
    </lineage>
</organism>
<accession>A0A2I8VGS0</accession>
<protein>
    <recommendedName>
        <fullName evidence="2">Urease accessory protein UreH-like transmembrane domain-containing protein</fullName>
    </recommendedName>
</protein>
<feature type="transmembrane region" description="Helical" evidence="1">
    <location>
        <begin position="24"/>
        <end position="48"/>
    </location>
</feature>
<dbReference type="EMBL" id="CP026309">
    <property type="protein sequence ID" value="AUV81122.1"/>
    <property type="molecule type" value="Genomic_DNA"/>
</dbReference>
<feature type="transmembrane region" description="Helical" evidence="1">
    <location>
        <begin position="190"/>
        <end position="218"/>
    </location>
</feature>
<keyword evidence="1" id="KW-0472">Membrane</keyword>
<feature type="transmembrane region" description="Helical" evidence="1">
    <location>
        <begin position="230"/>
        <end position="253"/>
    </location>
</feature>
<dbReference type="PANTHER" id="PTHR42208:SF1">
    <property type="entry name" value="HEAVY METAL TRANSPORTER"/>
    <property type="match status" value="1"/>
</dbReference>
<evidence type="ECO:0000256" key="1">
    <source>
        <dbReference type="SAM" id="Phobius"/>
    </source>
</evidence>
<proteinExistence type="predicted"/>
<name>A0A2I8VGS0_9EURY</name>
<dbReference type="RefSeq" id="WP_103424810.1">
    <property type="nucleotide sequence ID" value="NZ_CP026309.1"/>
</dbReference>
<gene>
    <name evidence="3" type="ORF">C2R22_05155</name>
</gene>
<feature type="transmembrane region" description="Helical" evidence="1">
    <location>
        <begin position="161"/>
        <end position="184"/>
    </location>
</feature>
<sequence length="268" mass="27218">MVALGGSLAGEFVAVTGVAAPELVIFLLIGLLGGAHCLGMCGPLVGLYADRMDSSTKRREVRQHALFNLGRTAGYALAGFLLGGVGVVVFDAASFARVATPVRGVVGVAAGAFILVTGATYVSGRTGRGHTPSIPGLTGVFSHVSAALTARVDRWVGGPRIVGLGMVHALLPCPILYPVYLYALARGSPVAGAVSLGLVGIGTFPTLFASGLAVGALGDVAPANRARLHRVLGVAFILLGYVPLAHGLMLLGVDVLPHVEIPVYQPLG</sequence>
<dbReference type="PANTHER" id="PTHR42208">
    <property type="entry name" value="HEAVY METAL TRANSPORTER-RELATED"/>
    <property type="match status" value="1"/>
</dbReference>
<dbReference type="InterPro" id="IPR039447">
    <property type="entry name" value="UreH-like_TM_dom"/>
</dbReference>
<evidence type="ECO:0000259" key="2">
    <source>
        <dbReference type="Pfam" id="PF13386"/>
    </source>
</evidence>
<feature type="transmembrane region" description="Helical" evidence="1">
    <location>
        <begin position="69"/>
        <end position="90"/>
    </location>
</feature>